<protein>
    <submittedName>
        <fullName evidence="1">Uncharacterized protein</fullName>
    </submittedName>
</protein>
<dbReference type="EMBL" id="BPLR01014448">
    <property type="protein sequence ID" value="GIY68816.1"/>
    <property type="molecule type" value="Genomic_DNA"/>
</dbReference>
<dbReference type="AlphaFoldDB" id="A0AAV4VFB0"/>
<proteinExistence type="predicted"/>
<reference evidence="1 2" key="1">
    <citation type="submission" date="2021-06" db="EMBL/GenBank/DDBJ databases">
        <title>Caerostris extrusa draft genome.</title>
        <authorList>
            <person name="Kono N."/>
            <person name="Arakawa K."/>
        </authorList>
    </citation>
    <scope>NUCLEOTIDE SEQUENCE [LARGE SCALE GENOMIC DNA]</scope>
</reference>
<dbReference type="Proteomes" id="UP001054945">
    <property type="component" value="Unassembled WGS sequence"/>
</dbReference>
<organism evidence="1 2">
    <name type="scientific">Caerostris extrusa</name>
    <name type="common">Bark spider</name>
    <name type="synonym">Caerostris bankana</name>
    <dbReference type="NCBI Taxonomy" id="172846"/>
    <lineage>
        <taxon>Eukaryota</taxon>
        <taxon>Metazoa</taxon>
        <taxon>Ecdysozoa</taxon>
        <taxon>Arthropoda</taxon>
        <taxon>Chelicerata</taxon>
        <taxon>Arachnida</taxon>
        <taxon>Araneae</taxon>
        <taxon>Araneomorphae</taxon>
        <taxon>Entelegynae</taxon>
        <taxon>Araneoidea</taxon>
        <taxon>Araneidae</taxon>
        <taxon>Caerostris</taxon>
    </lineage>
</organism>
<evidence type="ECO:0000313" key="2">
    <source>
        <dbReference type="Proteomes" id="UP001054945"/>
    </source>
</evidence>
<sequence>MQELLCPLEELARGRNIFLFTDKRFLCCKRFLLIVCWLQMGNKPSQAKLKGFTPLTASNKGISETIMAGKNKNGELSNPFFFLVHGLRQKTKLERRNSCVHLKNWPGAKDSRIY</sequence>
<name>A0AAV4VFB0_CAEEX</name>
<comment type="caution">
    <text evidence="1">The sequence shown here is derived from an EMBL/GenBank/DDBJ whole genome shotgun (WGS) entry which is preliminary data.</text>
</comment>
<evidence type="ECO:0000313" key="1">
    <source>
        <dbReference type="EMBL" id="GIY68816.1"/>
    </source>
</evidence>
<accession>A0AAV4VFB0</accession>
<keyword evidence="2" id="KW-1185">Reference proteome</keyword>
<gene>
    <name evidence="1" type="ORF">CEXT_793061</name>
</gene>